<dbReference type="Proteomes" id="UP000835206">
    <property type="component" value="Chromosome 9"/>
</dbReference>
<keyword evidence="2" id="KW-1003">Cell membrane</keyword>
<dbReference type="GO" id="GO:0005886">
    <property type="term" value="C:plasma membrane"/>
    <property type="evidence" value="ECO:0007669"/>
    <property type="project" value="UniProtKB-SubCell"/>
</dbReference>
<dbReference type="PANTHER" id="PTHR21137">
    <property type="entry name" value="ODORANT RECEPTOR"/>
    <property type="match status" value="1"/>
</dbReference>
<evidence type="ECO:0000256" key="2">
    <source>
        <dbReference type="ARBA" id="ARBA00022475"/>
    </source>
</evidence>
<evidence type="ECO:0000256" key="7">
    <source>
        <dbReference type="ARBA" id="ARBA00023136"/>
    </source>
</evidence>
<feature type="transmembrane region" description="Helical" evidence="10">
    <location>
        <begin position="34"/>
        <end position="57"/>
    </location>
</feature>
<evidence type="ECO:0000256" key="5">
    <source>
        <dbReference type="ARBA" id="ARBA00022725"/>
    </source>
</evidence>
<dbReference type="OrthoDB" id="6617147at2759"/>
<dbReference type="KEGG" id="bter:100650689"/>
<keyword evidence="6 10" id="KW-1133">Transmembrane helix</keyword>
<feature type="transmembrane region" description="Helical" evidence="10">
    <location>
        <begin position="94"/>
        <end position="115"/>
    </location>
</feature>
<organism evidence="11 12">
    <name type="scientific">Bombus terrestris</name>
    <name type="common">Buff-tailed bumblebee</name>
    <name type="synonym">Apis terrestris</name>
    <dbReference type="NCBI Taxonomy" id="30195"/>
    <lineage>
        <taxon>Eukaryota</taxon>
        <taxon>Metazoa</taxon>
        <taxon>Ecdysozoa</taxon>
        <taxon>Arthropoda</taxon>
        <taxon>Hexapoda</taxon>
        <taxon>Insecta</taxon>
        <taxon>Pterygota</taxon>
        <taxon>Neoptera</taxon>
        <taxon>Endopterygota</taxon>
        <taxon>Hymenoptera</taxon>
        <taxon>Apocrita</taxon>
        <taxon>Aculeata</taxon>
        <taxon>Apoidea</taxon>
        <taxon>Anthophila</taxon>
        <taxon>Apidae</taxon>
        <taxon>Bombus</taxon>
        <taxon>Bombus</taxon>
    </lineage>
</organism>
<evidence type="ECO:0000256" key="4">
    <source>
        <dbReference type="ARBA" id="ARBA00022692"/>
    </source>
</evidence>
<gene>
    <name evidence="12" type="primary">LOC100650689</name>
</gene>
<evidence type="ECO:0000256" key="9">
    <source>
        <dbReference type="ARBA" id="ARBA00023224"/>
    </source>
</evidence>
<keyword evidence="7 10" id="KW-0472">Membrane</keyword>
<dbReference type="GO" id="GO:0005549">
    <property type="term" value="F:odorant binding"/>
    <property type="evidence" value="ECO:0007669"/>
    <property type="project" value="InterPro"/>
</dbReference>
<protein>
    <submittedName>
        <fullName evidence="12">Uncharacterized protein LOC100650689</fullName>
    </submittedName>
</protein>
<dbReference type="AlphaFoldDB" id="A0A9C6S9I3"/>
<proteinExistence type="predicted"/>
<dbReference type="InterPro" id="IPR004117">
    <property type="entry name" value="7tm6_olfct_rcpt"/>
</dbReference>
<keyword evidence="9" id="KW-0807">Transducer</keyword>
<evidence type="ECO:0000256" key="10">
    <source>
        <dbReference type="SAM" id="Phobius"/>
    </source>
</evidence>
<evidence type="ECO:0000313" key="11">
    <source>
        <dbReference type="Proteomes" id="UP000835206"/>
    </source>
</evidence>
<dbReference type="GO" id="GO:0007165">
    <property type="term" value="P:signal transduction"/>
    <property type="evidence" value="ECO:0007669"/>
    <property type="project" value="UniProtKB-KW"/>
</dbReference>
<dbReference type="Pfam" id="PF02949">
    <property type="entry name" value="7tm_6"/>
    <property type="match status" value="1"/>
</dbReference>
<feature type="transmembrane region" description="Helical" evidence="10">
    <location>
        <begin position="143"/>
        <end position="165"/>
    </location>
</feature>
<keyword evidence="3" id="KW-0716">Sensory transduction</keyword>
<reference evidence="12" key="1">
    <citation type="submission" date="2025-08" db="UniProtKB">
        <authorList>
            <consortium name="RefSeq"/>
        </authorList>
    </citation>
    <scope>IDENTIFICATION</scope>
</reference>
<evidence type="ECO:0000313" key="12">
    <source>
        <dbReference type="RefSeq" id="XP_048264448.1"/>
    </source>
</evidence>
<dbReference type="RefSeq" id="XP_048264448.1">
    <property type="nucleotide sequence ID" value="XM_048408491.1"/>
</dbReference>
<keyword evidence="4 10" id="KW-0812">Transmembrane</keyword>
<sequence>MDFAMGWNRFNLTLLGVWPEPRKVSRGSRLLSSIIFWFTAIVTFTFICAPQTANLILKSTNFNEIIENLSINIPIAFALIKQLVLRYYKKGNNTYTYIFIFMYIYIYICSLTLLLRQMFDDWTEPIANQDRQMMLKNAQISRMISIVCSTLTYFMLLAFISMQIWSNMQSASEADLGGLLHPATFPYDTSKSPNFEITWLGQFIGTMLAGISYSCFDTFLAVPVIHLCGQLTVLRMALEDLANATKDDNYARFQERLGFIVNRHNLLSRLSTGVGQSAYECDWYNLPPKNAISLIIVICRARVSFQITAGKFSPFSLELFNAILKTSAGYLSVLLAMKD</sequence>
<dbReference type="PANTHER" id="PTHR21137:SF35">
    <property type="entry name" value="ODORANT RECEPTOR 19A-RELATED"/>
    <property type="match status" value="1"/>
</dbReference>
<keyword evidence="8" id="KW-0675">Receptor</keyword>
<evidence type="ECO:0000256" key="6">
    <source>
        <dbReference type="ARBA" id="ARBA00022989"/>
    </source>
</evidence>
<keyword evidence="5" id="KW-0552">Olfaction</keyword>
<keyword evidence="11" id="KW-1185">Reference proteome</keyword>
<dbReference type="GeneID" id="100650689"/>
<accession>A0A9C6S9I3</accession>
<comment type="subcellular location">
    <subcellularLocation>
        <location evidence="1">Cell membrane</location>
        <topology evidence="1">Multi-pass membrane protein</topology>
    </subcellularLocation>
</comment>
<evidence type="ECO:0000256" key="8">
    <source>
        <dbReference type="ARBA" id="ARBA00023170"/>
    </source>
</evidence>
<evidence type="ECO:0000256" key="1">
    <source>
        <dbReference type="ARBA" id="ARBA00004651"/>
    </source>
</evidence>
<dbReference type="GO" id="GO:0004984">
    <property type="term" value="F:olfactory receptor activity"/>
    <property type="evidence" value="ECO:0007669"/>
    <property type="project" value="InterPro"/>
</dbReference>
<evidence type="ECO:0000256" key="3">
    <source>
        <dbReference type="ARBA" id="ARBA00022606"/>
    </source>
</evidence>
<name>A0A9C6S9I3_BOMTE</name>